<reference evidence="9 10" key="1">
    <citation type="journal article" date="2018" name="Arch. Microbiol.">
        <title>New insights into the metabolic potential of the phototrophic purple bacterium Rhodopila globiformis DSM 161(T) from its draft genome sequence and evidence for a vanadium-dependent nitrogenase.</title>
        <authorList>
            <person name="Imhoff J.F."/>
            <person name="Rahn T."/>
            <person name="Kunzel S."/>
            <person name="Neulinger S.C."/>
        </authorList>
    </citation>
    <scope>NUCLEOTIDE SEQUENCE [LARGE SCALE GENOMIC DNA]</scope>
    <source>
        <strain evidence="9 10">DSM 161</strain>
    </source>
</reference>
<sequence length="465" mass="49686">MILPFLLALLAFVALLPLLVPLLRGARPVPARANFDQAVYRDQLQELDRDIARGLLTETDAETARLEIQRRLLAAEQTPAPPARLARSPLLAVAVFLVVGLGSVGLYLWLGSPEVPDVPYASRPASEVAGGDEAGMQKAVAELAAKLKQNPSDPQGWLLYGRSLGMLNQWDKAEDAYRHAIDLGANSPEVLADHAEMMVMAASGTVTPAAEAAFNQILKVDPGNGMARFYLALARAQAGEPRKAIDGWQALLAEMPSDSPARQTVAQQIAQAAKAAGIPMPELAKGTAEPTPDQVAPNQPAPGPGAKAMADAARMSPEQREAMIRGMVGKLAAQQEADPTNLEGWLRLGKAYAVLHEPDKAADAYDKAAALKPDDDAIPLQAARALLAELRPPARIPPRVVGWLKQVEAHDPKQPVALWYLGLAAAQDSRPDDARRYWQALHAQLPADGEDAKMVQTALDALPAH</sequence>
<dbReference type="GO" id="GO:0017004">
    <property type="term" value="P:cytochrome complex assembly"/>
    <property type="evidence" value="ECO:0007669"/>
    <property type="project" value="UniProtKB-KW"/>
</dbReference>
<evidence type="ECO:0000256" key="5">
    <source>
        <dbReference type="PROSITE-ProRule" id="PRU00339"/>
    </source>
</evidence>
<evidence type="ECO:0000259" key="8">
    <source>
        <dbReference type="Pfam" id="PF23914"/>
    </source>
</evidence>
<evidence type="ECO:0000256" key="3">
    <source>
        <dbReference type="ARBA" id="ARBA00022748"/>
    </source>
</evidence>
<evidence type="ECO:0000256" key="6">
    <source>
        <dbReference type="SAM" id="MobiDB-lite"/>
    </source>
</evidence>
<feature type="domain" description="Cytochrome c-type biogenesis protein H TPR" evidence="8">
    <location>
        <begin position="136"/>
        <end position="261"/>
    </location>
</feature>
<dbReference type="PROSITE" id="PS50005">
    <property type="entry name" value="TPR"/>
    <property type="match status" value="1"/>
</dbReference>
<dbReference type="AlphaFoldDB" id="A0A2S6MW81"/>
<name>A0A2S6MW81_RHOGL</name>
<dbReference type="InterPro" id="IPR017560">
    <property type="entry name" value="Cyt_c_biogenesis_CcmI"/>
</dbReference>
<comment type="caution">
    <text evidence="9">The sequence shown here is derived from an EMBL/GenBank/DDBJ whole genome shotgun (WGS) entry which is preliminary data.</text>
</comment>
<dbReference type="Proteomes" id="UP000239724">
    <property type="component" value="Unassembled WGS sequence"/>
</dbReference>
<dbReference type="InterPro" id="IPR019734">
    <property type="entry name" value="TPR_rpt"/>
</dbReference>
<evidence type="ECO:0000313" key="10">
    <source>
        <dbReference type="Proteomes" id="UP000239724"/>
    </source>
</evidence>
<evidence type="ECO:0000256" key="4">
    <source>
        <dbReference type="ARBA" id="ARBA00022803"/>
    </source>
</evidence>
<accession>A0A2S6MW81</accession>
<feature type="domain" description="Cytochrome c-type biogenesis protein H TPR" evidence="8">
    <location>
        <begin position="315"/>
        <end position="450"/>
    </location>
</feature>
<dbReference type="PANTHER" id="PTHR47870">
    <property type="entry name" value="CYTOCHROME C-TYPE BIOGENESIS PROTEIN CCMH"/>
    <property type="match status" value="1"/>
</dbReference>
<dbReference type="GO" id="GO:0030313">
    <property type="term" value="C:cell envelope"/>
    <property type="evidence" value="ECO:0007669"/>
    <property type="project" value="UniProtKB-SubCell"/>
</dbReference>
<feature type="repeat" description="TPR" evidence="5">
    <location>
        <begin position="342"/>
        <end position="375"/>
    </location>
</feature>
<evidence type="ECO:0000256" key="2">
    <source>
        <dbReference type="ARBA" id="ARBA00022737"/>
    </source>
</evidence>
<dbReference type="InterPro" id="IPR056413">
    <property type="entry name" value="TPR_CcmH_CycH"/>
</dbReference>
<evidence type="ECO:0000256" key="7">
    <source>
        <dbReference type="SAM" id="Phobius"/>
    </source>
</evidence>
<comment type="subcellular location">
    <subcellularLocation>
        <location evidence="1">Cell envelope</location>
    </subcellularLocation>
</comment>
<dbReference type="NCBIfam" id="TIGR03142">
    <property type="entry name" value="cytochro_ccmI"/>
    <property type="match status" value="1"/>
</dbReference>
<feature type="region of interest" description="Disordered" evidence="6">
    <location>
        <begin position="283"/>
        <end position="308"/>
    </location>
</feature>
<dbReference type="InterPro" id="IPR051263">
    <property type="entry name" value="C-type_cytochrome_biogenesis"/>
</dbReference>
<keyword evidence="2" id="KW-0677">Repeat</keyword>
<keyword evidence="3" id="KW-0201">Cytochrome c-type biogenesis</keyword>
<keyword evidence="7" id="KW-0472">Membrane</keyword>
<dbReference type="RefSeq" id="WP_104522691.1">
    <property type="nucleotide sequence ID" value="NZ_NHRY01000269.1"/>
</dbReference>
<dbReference type="OrthoDB" id="9815847at2"/>
<dbReference type="EMBL" id="NHRY01000269">
    <property type="protein sequence ID" value="PPQ26609.1"/>
    <property type="molecule type" value="Genomic_DNA"/>
</dbReference>
<dbReference type="SMART" id="SM00028">
    <property type="entry name" value="TPR"/>
    <property type="match status" value="4"/>
</dbReference>
<dbReference type="PANTHER" id="PTHR47870:SF1">
    <property type="entry name" value="CYTOCHROME C-TYPE BIOGENESIS PROTEIN CCMH"/>
    <property type="match status" value="1"/>
</dbReference>
<keyword evidence="4 5" id="KW-0802">TPR repeat</keyword>
<keyword evidence="10" id="KW-1185">Reference proteome</keyword>
<protein>
    <submittedName>
        <fullName evidence="9">C-type cytochrome biogenesis protein CcmI</fullName>
    </submittedName>
</protein>
<dbReference type="SUPFAM" id="SSF48452">
    <property type="entry name" value="TPR-like"/>
    <property type="match status" value="1"/>
</dbReference>
<dbReference type="InterPro" id="IPR011990">
    <property type="entry name" value="TPR-like_helical_dom_sf"/>
</dbReference>
<evidence type="ECO:0000313" key="9">
    <source>
        <dbReference type="EMBL" id="PPQ26609.1"/>
    </source>
</evidence>
<keyword evidence="7" id="KW-1133">Transmembrane helix</keyword>
<proteinExistence type="predicted"/>
<feature type="transmembrane region" description="Helical" evidence="7">
    <location>
        <begin position="90"/>
        <end position="110"/>
    </location>
</feature>
<evidence type="ECO:0000256" key="1">
    <source>
        <dbReference type="ARBA" id="ARBA00004196"/>
    </source>
</evidence>
<gene>
    <name evidence="9" type="ORF">CCS01_30105</name>
</gene>
<dbReference type="Gene3D" id="1.25.40.10">
    <property type="entry name" value="Tetratricopeptide repeat domain"/>
    <property type="match status" value="2"/>
</dbReference>
<organism evidence="9 10">
    <name type="scientific">Rhodopila globiformis</name>
    <name type="common">Rhodopseudomonas globiformis</name>
    <dbReference type="NCBI Taxonomy" id="1071"/>
    <lineage>
        <taxon>Bacteria</taxon>
        <taxon>Pseudomonadati</taxon>
        <taxon>Pseudomonadota</taxon>
        <taxon>Alphaproteobacteria</taxon>
        <taxon>Acetobacterales</taxon>
        <taxon>Acetobacteraceae</taxon>
        <taxon>Rhodopila</taxon>
    </lineage>
</organism>
<keyword evidence="7" id="KW-0812">Transmembrane</keyword>
<dbReference type="Pfam" id="PF23914">
    <property type="entry name" value="TPR_CcmH_CycH"/>
    <property type="match status" value="2"/>
</dbReference>